<evidence type="ECO:0000313" key="2">
    <source>
        <dbReference type="EMBL" id="SDQ61076.1"/>
    </source>
</evidence>
<sequence length="166" mass="17484">MSALHFDSPVERRAVEPVLAALTILLAAAIVNESRLLFESVLELIWIPATILVPGLLACSVLVGVLAHGLRLGSALFGPGDRIRPGDMAVTRILASVVLGALAAYTLWWVVASLFVHYLVAVGGVSPVIWPPLFGGVLGALVLGRVVFFRLFPEGPLARLSGSAVE</sequence>
<protein>
    <submittedName>
        <fullName evidence="2">Uncharacterized protein</fullName>
    </submittedName>
</protein>
<evidence type="ECO:0000256" key="1">
    <source>
        <dbReference type="SAM" id="Phobius"/>
    </source>
</evidence>
<evidence type="ECO:0000313" key="3">
    <source>
        <dbReference type="Proteomes" id="UP000198848"/>
    </source>
</evidence>
<name>A0A1H1CBR3_NATTX</name>
<gene>
    <name evidence="2" type="ORF">SAMN04489842_1330</name>
</gene>
<feature type="transmembrane region" description="Helical" evidence="1">
    <location>
        <begin position="14"/>
        <end position="32"/>
    </location>
</feature>
<dbReference type="EMBL" id="FNLC01000001">
    <property type="protein sequence ID" value="SDQ61076.1"/>
    <property type="molecule type" value="Genomic_DNA"/>
</dbReference>
<keyword evidence="1" id="KW-0812">Transmembrane</keyword>
<reference evidence="3" key="1">
    <citation type="submission" date="2016-10" db="EMBL/GenBank/DDBJ databases">
        <authorList>
            <person name="Varghese N."/>
            <person name="Submissions S."/>
        </authorList>
    </citation>
    <scope>NUCLEOTIDE SEQUENCE [LARGE SCALE GENOMIC DNA]</scope>
    <source>
        <strain evidence="3">DSM 24767</strain>
    </source>
</reference>
<keyword evidence="3" id="KW-1185">Reference proteome</keyword>
<dbReference type="STRING" id="1095778.SAMN04489842_1330"/>
<organism evidence="2 3">
    <name type="scientific">Natronobacterium texcoconense</name>
    <dbReference type="NCBI Taxonomy" id="1095778"/>
    <lineage>
        <taxon>Archaea</taxon>
        <taxon>Methanobacteriati</taxon>
        <taxon>Methanobacteriota</taxon>
        <taxon>Stenosarchaea group</taxon>
        <taxon>Halobacteria</taxon>
        <taxon>Halobacteriales</taxon>
        <taxon>Natrialbaceae</taxon>
        <taxon>Natronobacterium</taxon>
    </lineage>
</organism>
<accession>A0A1H1CBR3</accession>
<dbReference type="AlphaFoldDB" id="A0A1H1CBR3"/>
<keyword evidence="1" id="KW-1133">Transmembrane helix</keyword>
<dbReference type="Proteomes" id="UP000198848">
    <property type="component" value="Unassembled WGS sequence"/>
</dbReference>
<proteinExistence type="predicted"/>
<feature type="transmembrane region" description="Helical" evidence="1">
    <location>
        <begin position="132"/>
        <end position="152"/>
    </location>
</feature>
<dbReference type="RefSeq" id="WP_170830976.1">
    <property type="nucleotide sequence ID" value="NZ_FNLC01000001.1"/>
</dbReference>
<keyword evidence="1" id="KW-0472">Membrane</keyword>
<feature type="transmembrane region" description="Helical" evidence="1">
    <location>
        <begin position="93"/>
        <end position="120"/>
    </location>
</feature>
<dbReference type="OrthoDB" id="177880at2157"/>
<feature type="transmembrane region" description="Helical" evidence="1">
    <location>
        <begin position="44"/>
        <end position="72"/>
    </location>
</feature>